<feature type="compositionally biased region" description="Acidic residues" evidence="15">
    <location>
        <begin position="64"/>
        <end position="77"/>
    </location>
</feature>
<evidence type="ECO:0000259" key="16">
    <source>
        <dbReference type="PROSITE" id="PS50003"/>
    </source>
</evidence>
<dbReference type="InterPro" id="IPR037239">
    <property type="entry name" value="OSBP_sf"/>
</dbReference>
<dbReference type="InterPro" id="IPR055179">
    <property type="entry name" value="Tex-like_central_region"/>
</dbReference>
<dbReference type="PROSITE" id="PS50003">
    <property type="entry name" value="PH_DOMAIN"/>
    <property type="match status" value="1"/>
</dbReference>
<dbReference type="InterPro" id="IPR036860">
    <property type="entry name" value="SH2_dom_sf"/>
</dbReference>
<proteinExistence type="inferred from homology"/>
<evidence type="ECO:0000256" key="12">
    <source>
        <dbReference type="ARBA" id="ARBA00023242"/>
    </source>
</evidence>
<feature type="domain" description="S1 motif" evidence="17">
    <location>
        <begin position="1101"/>
        <end position="1168"/>
    </location>
</feature>
<dbReference type="CDD" id="cd09928">
    <property type="entry name" value="SH2_Cterm_SPT6_like"/>
    <property type="match status" value="1"/>
</dbReference>
<evidence type="ECO:0000256" key="11">
    <source>
        <dbReference type="ARBA" id="ARBA00023163"/>
    </source>
</evidence>
<feature type="region of interest" description="Disordered" evidence="15">
    <location>
        <begin position="1790"/>
        <end position="1883"/>
    </location>
</feature>
<keyword evidence="9" id="KW-0445">Lipid transport</keyword>
<evidence type="ECO:0000256" key="8">
    <source>
        <dbReference type="ARBA" id="ARBA00022999"/>
    </source>
</evidence>
<dbReference type="Gene3D" id="1.10.10.650">
    <property type="entry name" value="RuvA domain 2-like"/>
    <property type="match status" value="1"/>
</dbReference>
<evidence type="ECO:0000313" key="18">
    <source>
        <dbReference type="EMBL" id="KAL1839336.1"/>
    </source>
</evidence>
<feature type="region of interest" description="Disordered" evidence="15">
    <location>
        <begin position="1"/>
        <end position="186"/>
    </location>
</feature>
<keyword evidence="11" id="KW-0804">Transcription</keyword>
<dbReference type="SMART" id="SM00233">
    <property type="entry name" value="PH"/>
    <property type="match status" value="1"/>
</dbReference>
<keyword evidence="8" id="KW-0727">SH2 domain</keyword>
<dbReference type="InterPro" id="IPR000980">
    <property type="entry name" value="SH2"/>
</dbReference>
<dbReference type="InterPro" id="IPR028083">
    <property type="entry name" value="Spt6_acidic_N_dom"/>
</dbReference>
<evidence type="ECO:0000256" key="14">
    <source>
        <dbReference type="ARBA" id="ARBA00093389"/>
    </source>
</evidence>
<organism evidence="18 19">
    <name type="scientific">Humicola insolens</name>
    <name type="common">Soft-rot fungus</name>
    <dbReference type="NCBI Taxonomy" id="85995"/>
    <lineage>
        <taxon>Eukaryota</taxon>
        <taxon>Fungi</taxon>
        <taxon>Dikarya</taxon>
        <taxon>Ascomycota</taxon>
        <taxon>Pezizomycotina</taxon>
        <taxon>Sordariomycetes</taxon>
        <taxon>Sordariomycetidae</taxon>
        <taxon>Sordariales</taxon>
        <taxon>Chaetomiaceae</taxon>
        <taxon>Mycothermus</taxon>
    </lineage>
</organism>
<feature type="compositionally biased region" description="Acidic residues" evidence="15">
    <location>
        <begin position="167"/>
        <end position="182"/>
    </location>
</feature>
<dbReference type="Gene3D" id="3.30.420.140">
    <property type="entry name" value="YqgF/RNase H-like domain"/>
    <property type="match status" value="1"/>
</dbReference>
<name>A0ABR3VD60_HUMIN</name>
<dbReference type="SUPFAM" id="SSF55550">
    <property type="entry name" value="SH2 domain"/>
    <property type="match status" value="1"/>
</dbReference>
<dbReference type="Pfam" id="PF14633">
    <property type="entry name" value="SH2_2"/>
    <property type="match status" value="1"/>
</dbReference>
<evidence type="ECO:0000256" key="15">
    <source>
        <dbReference type="SAM" id="MobiDB-lite"/>
    </source>
</evidence>
<dbReference type="Pfam" id="PF14639">
    <property type="entry name" value="YqgF"/>
    <property type="match status" value="1"/>
</dbReference>
<dbReference type="InterPro" id="IPR012340">
    <property type="entry name" value="NA-bd_OB-fold"/>
</dbReference>
<feature type="compositionally biased region" description="Basic and acidic residues" evidence="15">
    <location>
        <begin position="29"/>
        <end position="41"/>
    </location>
</feature>
<evidence type="ECO:0000256" key="4">
    <source>
        <dbReference type="ARBA" id="ARBA00009253"/>
    </source>
</evidence>
<evidence type="ECO:0000256" key="6">
    <source>
        <dbReference type="ARBA" id="ARBA00022448"/>
    </source>
</evidence>
<dbReference type="Pfam" id="PF14635">
    <property type="entry name" value="HHH_7"/>
    <property type="match status" value="1"/>
</dbReference>
<feature type="region of interest" description="Disordered" evidence="15">
    <location>
        <begin position="1738"/>
        <end position="1763"/>
    </location>
</feature>
<feature type="compositionally biased region" description="Polar residues" evidence="15">
    <location>
        <begin position="1845"/>
        <end position="1855"/>
    </location>
</feature>
<comment type="similarity">
    <text evidence="3">Belongs to the OSBP family.</text>
</comment>
<reference evidence="18 19" key="1">
    <citation type="journal article" date="2024" name="Commun. Biol.">
        <title>Comparative genomic analysis of thermophilic fungi reveals convergent evolutionary adaptations and gene losses.</title>
        <authorList>
            <person name="Steindorff A.S."/>
            <person name="Aguilar-Pontes M.V."/>
            <person name="Robinson A.J."/>
            <person name="Andreopoulos B."/>
            <person name="LaButti K."/>
            <person name="Kuo A."/>
            <person name="Mondo S."/>
            <person name="Riley R."/>
            <person name="Otillar R."/>
            <person name="Haridas S."/>
            <person name="Lipzen A."/>
            <person name="Grimwood J."/>
            <person name="Schmutz J."/>
            <person name="Clum A."/>
            <person name="Reid I.D."/>
            <person name="Moisan M.C."/>
            <person name="Butler G."/>
            <person name="Nguyen T.T.M."/>
            <person name="Dewar K."/>
            <person name="Conant G."/>
            <person name="Drula E."/>
            <person name="Henrissat B."/>
            <person name="Hansel C."/>
            <person name="Singer S."/>
            <person name="Hutchinson M.I."/>
            <person name="de Vries R.P."/>
            <person name="Natvig D.O."/>
            <person name="Powell A.J."/>
            <person name="Tsang A."/>
            <person name="Grigoriev I.V."/>
        </authorList>
    </citation>
    <scope>NUCLEOTIDE SEQUENCE [LARGE SCALE GENOMIC DNA]</scope>
    <source>
        <strain evidence="18 19">CBS 620.91</strain>
    </source>
</reference>
<dbReference type="InterPro" id="IPR003029">
    <property type="entry name" value="S1_domain"/>
</dbReference>
<dbReference type="SUPFAM" id="SSF50729">
    <property type="entry name" value="PH domain-like"/>
    <property type="match status" value="1"/>
</dbReference>
<dbReference type="Gene3D" id="1.10.3500.10">
    <property type="entry name" value="Tex N-terminal region-like"/>
    <property type="match status" value="1"/>
</dbReference>
<dbReference type="InterPro" id="IPR037027">
    <property type="entry name" value="YqgF/RNaseH-like_dom_sf"/>
</dbReference>
<dbReference type="InterPro" id="IPR012337">
    <property type="entry name" value="RNaseH-like_sf"/>
</dbReference>
<dbReference type="Pfam" id="PF15409">
    <property type="entry name" value="PH_8"/>
    <property type="match status" value="1"/>
</dbReference>
<gene>
    <name evidence="18" type="ORF">VTJ49DRAFT_1632</name>
</gene>
<comment type="subcellular location">
    <subcellularLocation>
        <location evidence="2">Chromosome</location>
    </subcellularLocation>
    <subcellularLocation>
        <location evidence="1">Nucleus</location>
    </subcellularLocation>
</comment>
<dbReference type="SUPFAM" id="SSF144000">
    <property type="entry name" value="Oxysterol-binding protein-like"/>
    <property type="match status" value="1"/>
</dbReference>
<dbReference type="Gene3D" id="1.10.10.2740">
    <property type="entry name" value="Spt6, Death-like domain"/>
    <property type="match status" value="1"/>
</dbReference>
<dbReference type="Gene3D" id="1.10.150.850">
    <property type="entry name" value="Spt6, helix-hairpin-helix domain"/>
    <property type="match status" value="1"/>
</dbReference>
<feature type="domain" description="PH" evidence="16">
    <location>
        <begin position="1631"/>
        <end position="1725"/>
    </location>
</feature>
<feature type="region of interest" description="Disordered" evidence="15">
    <location>
        <begin position="1964"/>
        <end position="2010"/>
    </location>
</feature>
<dbReference type="InterPro" id="IPR035019">
    <property type="entry name" value="Spt6_SH2_N"/>
</dbReference>
<feature type="compositionally biased region" description="Acidic residues" evidence="15">
    <location>
        <begin position="93"/>
        <end position="104"/>
    </location>
</feature>
<dbReference type="SMART" id="SM00252">
    <property type="entry name" value="SH2"/>
    <property type="match status" value="1"/>
</dbReference>
<accession>A0ABR3VD60</accession>
<dbReference type="Proteomes" id="UP001583172">
    <property type="component" value="Unassembled WGS sequence"/>
</dbReference>
<dbReference type="PROSITE" id="PS50126">
    <property type="entry name" value="S1"/>
    <property type="match status" value="1"/>
</dbReference>
<dbReference type="InterPro" id="IPR032706">
    <property type="entry name" value="Spt6_HHH"/>
</dbReference>
<keyword evidence="12" id="KW-0539">Nucleus</keyword>
<feature type="compositionally biased region" description="Low complexity" evidence="15">
    <location>
        <begin position="1577"/>
        <end position="1587"/>
    </location>
</feature>
<dbReference type="Gene3D" id="2.40.160.120">
    <property type="match status" value="1"/>
</dbReference>
<dbReference type="InterPro" id="IPR023319">
    <property type="entry name" value="Tex-like_HTH_dom_sf"/>
</dbReference>
<dbReference type="Pfam" id="PF01237">
    <property type="entry name" value="Oxysterol_BP"/>
    <property type="match status" value="1"/>
</dbReference>
<feature type="compositionally biased region" description="Acidic residues" evidence="15">
    <location>
        <begin position="10"/>
        <end position="28"/>
    </location>
</feature>
<dbReference type="InterPro" id="IPR010994">
    <property type="entry name" value="RuvA_2-like"/>
</dbReference>
<comment type="similarity">
    <text evidence="4">Belongs to the SPT6 family.</text>
</comment>
<dbReference type="SMART" id="SM00316">
    <property type="entry name" value="S1"/>
    <property type="match status" value="1"/>
</dbReference>
<protein>
    <recommendedName>
        <fullName evidence="5">Transcription elongation factor SPT6</fullName>
    </recommendedName>
    <alternativeName>
        <fullName evidence="13">Chromatin elongation factor SPT6</fullName>
    </alternativeName>
</protein>
<evidence type="ECO:0000256" key="3">
    <source>
        <dbReference type="ARBA" id="ARBA00008842"/>
    </source>
</evidence>
<dbReference type="InterPro" id="IPR035420">
    <property type="entry name" value="Spt6_SH2"/>
</dbReference>
<evidence type="ECO:0000259" key="17">
    <source>
        <dbReference type="PROSITE" id="PS50126"/>
    </source>
</evidence>
<evidence type="ECO:0000256" key="10">
    <source>
        <dbReference type="ARBA" id="ARBA00023121"/>
    </source>
</evidence>
<dbReference type="InterPro" id="IPR017072">
    <property type="entry name" value="TF_Spt6"/>
</dbReference>
<feature type="compositionally biased region" description="Basic and acidic residues" evidence="15">
    <location>
        <begin position="129"/>
        <end position="140"/>
    </location>
</feature>
<dbReference type="SUPFAM" id="SSF50249">
    <property type="entry name" value="Nucleic acid-binding proteins"/>
    <property type="match status" value="1"/>
</dbReference>
<feature type="compositionally biased region" description="Low complexity" evidence="15">
    <location>
        <begin position="1860"/>
        <end position="1869"/>
    </location>
</feature>
<evidence type="ECO:0000256" key="7">
    <source>
        <dbReference type="ARBA" id="ARBA00022454"/>
    </source>
</evidence>
<dbReference type="InterPro" id="IPR000648">
    <property type="entry name" value="Oxysterol-bd"/>
</dbReference>
<evidence type="ECO:0000313" key="19">
    <source>
        <dbReference type="Proteomes" id="UP001583172"/>
    </source>
</evidence>
<dbReference type="SUPFAM" id="SSF47781">
    <property type="entry name" value="RuvA domain 2-like"/>
    <property type="match status" value="2"/>
</dbReference>
<dbReference type="Gene3D" id="2.40.50.140">
    <property type="entry name" value="Nucleic acid-binding proteins"/>
    <property type="match status" value="1"/>
</dbReference>
<dbReference type="EMBL" id="JAZGSY010000163">
    <property type="protein sequence ID" value="KAL1839336.1"/>
    <property type="molecule type" value="Genomic_DNA"/>
</dbReference>
<dbReference type="Pfam" id="PF17674">
    <property type="entry name" value="HHH_9"/>
    <property type="match status" value="1"/>
</dbReference>
<dbReference type="InterPro" id="IPR049540">
    <property type="entry name" value="Spt6-like_S1"/>
</dbReference>
<dbReference type="Gene3D" id="2.30.29.30">
    <property type="entry name" value="Pleckstrin-homology domain (PH domain)/Phosphotyrosine-binding domain (PTB)"/>
    <property type="match status" value="1"/>
</dbReference>
<dbReference type="Gene3D" id="3.30.70.3490">
    <property type="match status" value="1"/>
</dbReference>
<dbReference type="PANTHER" id="PTHR10145:SF6">
    <property type="entry name" value="TRANSCRIPTION ELONGATION FACTOR SPT6"/>
    <property type="match status" value="1"/>
</dbReference>
<dbReference type="Pfam" id="PF22706">
    <property type="entry name" value="Tex_central_region"/>
    <property type="match status" value="1"/>
</dbReference>
<dbReference type="InterPro" id="IPR036598">
    <property type="entry name" value="GOLD_dom_sf"/>
</dbReference>
<evidence type="ECO:0000256" key="13">
    <source>
        <dbReference type="ARBA" id="ARBA00029871"/>
    </source>
</evidence>
<sequence>MSNDMRDLIDGEAELNEDEDDESFDEETGEGHERDRNKMLDDSSEEEEDDEDEEEARRIREGFIVDEDEDEEDEEPEERERRKKKKRRRTEREEEELDEEDLDLIGEANPDWERRTQPQTKFKRLKRGHRDEDRGHERTGLADIFSDDDEDMGDDRAYGRSRHAQVDEFEDFIEDDYPEDDEMRNQRQEDLEVARPRDRGLAVDTTGLDEDALHDMQQIFGDGSDYEWALQMEEEVEAQEREEQTIELKDVFEPSQLTEKLLTDEDNQIRLLDEPERFQLDRKPFKEQQTSAEYFKEEARWITNLMWPKKQLPSELHGPFNKAIGKVLEFFIIDGVEVPYIFQHRRDYLIHAKKVRNPESRDNPDAPEYTVDAEKLLTQDDLWRILELDIKFRSLVEKRNALEKSVRSLEKADIRDDILEEMIPQAATLEELQDLQDYLNFQYSAQLKDIAAQGNGASREVKRPGAKTALFERIRKSRAYKFIKVLGISPDRLAQNALREGKKVSSDDDPKLPVDLADELADDDFPTAEQVLHAARQMYAEELFASPRMRKHFRIHYYSMGNISCRRTEKGLRKIDESHPYYEIKYLINHTIPEIARRPEIFLKMMKAEEEGLIEVHLTLENEREFRRQLYNEFASDNLSSLADAWNSERQKVLDLAFPKLDKVIAKGVKDSLRTACQEELLKTCREEYFRRLDQAPLKPKGMILGTTPRVLTLSNGMGDPNRDPIAWAWVDDDGRVSDYGKFVNLARDENQREQFAKLVRQKNPDVVGVSGWSADTHRLIKDIEGIISEKGLMGPEYDDPDSNEYRCDLLDVVVVNDEVARLYKDSPRAVAEHPTLSSLTRYCIALARYMQNPMKEYAALGKDVTSLLIHPYQQYLPQDKLYKHLETAMVDIVNLCGVDINEAISDPYTANLLPYVAGLGPRKAQLLIKGVNANGGVVTSRDELVGDPERHKLPVLGPRVWNNCASFLYIEHDSTNPDSDPLDNTRIHPEDYDLARKVAADALRLDEEDVKAEIDENGPGAIVRRLLKEEEQDKVNELVLEEYAEQLERKYQQRKRATLEAIRAELQGPFEELRKNFAMLGTDQIFTMFTGETRDSLCEGMIVPVNVRVAKDDFAIVKLDCGIEGRIELHEVSHRGPIRDWLQVGQTVQAKLMDINRKDFVCRLSIREEELRRPYRRHFDYGRGQWDYKQEDDDREALREKDKVTGRTQRVIKHPLFRPFNSTQAEEYLGGMPPGEVVIRPSSKGNDHLTVTWKVADGVYQHIDVLELQKDNEFSVGKVLRVGSKYTYSDLDELIVDHVKAMAKKVEELMQHEKFQKGSRSDLEKWLTTYMDANPNRSTYAFCLDPKHPGYFFLCFKASRTSRVNAWMVRVVPHAYELLKSQYPDVRALCNGFKMRYQSEMSPVSAQPRGPRRTMAGIEQLEIHSKAYIVRWVKVDAGHTISWSVQPHKKSINFAIVKHPGTGGTNLTSHLDDGSGIEQHTDGLVETKTGLFAKRDVSTAQDQLAKKGFIPIKWYGKCEADKVSVGTYDVTEGGMFGLVFDNTFSKQTAKTATFVLLTYPTGAPPQTARHLPNLQAGSAASASRSSLGKHTSSPGLGAAPSESVDSLQSGGTPRGRALSAAGKSDGGLPPSYHVGVLLKRRRKKGQGYARRFFSLDFTTCTLSYYHNRNSSALRGAIPLSLAAIAADERRREITIDSGAEVWHLKASNAKEFADWARALERASKIARGLEGAVDETVPVSEQGRPPQPVPTVARSAQHAEEDRDWQHVEALVSRIVGTRDALRRLVKDMEAAKQSPPPPANHAAYLSPSTPTVPEDSDGYFTPQTEKRPSFWKRKASSSSSTTPQGYQTASSAGSLALPTPGSGTPSPNGAKSYGSLQGEGDRDTYENCAALLKDLDSVVVEFSALLNSSKRRRTALAPPTLPTTDSRRSMESNASTVDEFFDAEAGDSVPPSQSQLLLINHQSGEEEDETPASDAEEVSIHESSSAASSVEDEDVAHGAGHDGVSGLFPAKPKSLAPLPLADAVVRRKTIPPAKVPPPSLIAFVRKNVGKDLSTISMPVSANEPISLLQRMAEQLEYAQLLDAAAEQNNPAQRLLRVAAFAVSNFSSGRAKERAARKPFNPLLGETFELVRTDAEVPGGFRLLVEKVTHRPVRLAMQADAAKWSFAQSPAPSQKFWGKSAELTTDGRVRVSLRLPDGTDEHYSWTTATVFLRNVVMGEKYVEPVGVMHVCNDSTGHKAAVEFRSKGVFGGRGEEVQVELYAPDGAHAGLSLSGTWTGSLKANPGGQEIWRVGSLVENAASTYGLTTFAASLNEITAVEKGRLPPTDCRLRPDQRLAEQGDLDQAEEWKVKLEEAQRQRRRVMEERGEEHKPRWFVKVATGADGEEVWKLKGGKEGYWEARAKGGWEGCLDLFDA</sequence>
<dbReference type="InterPro" id="IPR001849">
    <property type="entry name" value="PH_domain"/>
</dbReference>
<dbReference type="Pfam" id="PF14641">
    <property type="entry name" value="HTH_44"/>
    <property type="match status" value="1"/>
</dbReference>
<dbReference type="InterPro" id="IPR042066">
    <property type="entry name" value="Spt6_death-like"/>
</dbReference>
<dbReference type="InterPro" id="IPR011993">
    <property type="entry name" value="PH-like_dom_sf"/>
</dbReference>
<dbReference type="Gene3D" id="3.30.505.10">
    <property type="entry name" value="SH2 domain"/>
    <property type="match status" value="2"/>
</dbReference>
<dbReference type="CDD" id="cd09918">
    <property type="entry name" value="SH2_Nterm_SPT6_like"/>
    <property type="match status" value="1"/>
</dbReference>
<keyword evidence="7" id="KW-0158">Chromosome</keyword>
<dbReference type="Pfam" id="PF14632">
    <property type="entry name" value="SPT6_acidic"/>
    <property type="match status" value="1"/>
</dbReference>
<feature type="compositionally biased region" description="Acidic residues" evidence="15">
    <location>
        <begin position="1967"/>
        <end position="1979"/>
    </location>
</feature>
<dbReference type="PANTHER" id="PTHR10145">
    <property type="entry name" value="TRANSCRIPTION ELONGATION FACTOR SPT6"/>
    <property type="match status" value="1"/>
</dbReference>
<dbReference type="InterPro" id="IPR023323">
    <property type="entry name" value="Tex-like_dom_sf"/>
</dbReference>
<feature type="compositionally biased region" description="Acidic residues" evidence="15">
    <location>
        <begin position="42"/>
        <end position="54"/>
    </location>
</feature>
<evidence type="ECO:0000256" key="2">
    <source>
        <dbReference type="ARBA" id="ARBA00004286"/>
    </source>
</evidence>
<feature type="region of interest" description="Disordered" evidence="15">
    <location>
        <begin position="1915"/>
        <end position="1936"/>
    </location>
</feature>
<dbReference type="InterPro" id="IPR028088">
    <property type="entry name" value="Spt6_HTH_DNA-bd_dom"/>
</dbReference>
<dbReference type="Pfam" id="PF21710">
    <property type="entry name" value="Spt6_S1"/>
    <property type="match status" value="1"/>
</dbReference>
<feature type="region of interest" description="Disordered" evidence="15">
    <location>
        <begin position="1567"/>
        <end position="1627"/>
    </location>
</feature>
<dbReference type="InterPro" id="IPR041680">
    <property type="entry name" value="PH_8"/>
</dbReference>
<dbReference type="SUPFAM" id="SSF101576">
    <property type="entry name" value="Supernatant protein factor (SPF), C-terminal domain"/>
    <property type="match status" value="1"/>
</dbReference>
<comment type="caution">
    <text evidence="18">The sequence shown here is derived from an EMBL/GenBank/DDBJ whole genome shotgun (WGS) entry which is preliminary data.</text>
</comment>
<evidence type="ECO:0000256" key="5">
    <source>
        <dbReference type="ARBA" id="ARBA00020248"/>
    </source>
</evidence>
<dbReference type="SUPFAM" id="SSF53098">
    <property type="entry name" value="Ribonuclease H-like"/>
    <property type="match status" value="1"/>
</dbReference>
<keyword evidence="19" id="KW-1185">Reference proteome</keyword>
<dbReference type="InterPro" id="IPR035018">
    <property type="entry name" value="Spt6_SH2_C"/>
</dbReference>
<dbReference type="CDD" id="cd13289">
    <property type="entry name" value="PH_Osh3p_yeast"/>
    <property type="match status" value="1"/>
</dbReference>
<dbReference type="SUPFAM" id="SSF158832">
    <property type="entry name" value="Tex N-terminal region-like"/>
    <property type="match status" value="1"/>
</dbReference>
<evidence type="ECO:0000256" key="9">
    <source>
        <dbReference type="ARBA" id="ARBA00023055"/>
    </source>
</evidence>
<keyword evidence="6" id="KW-0813">Transport</keyword>
<feature type="compositionally biased region" description="Low complexity" evidence="15">
    <location>
        <begin position="1917"/>
        <end position="1926"/>
    </location>
</feature>
<dbReference type="InterPro" id="IPR028231">
    <property type="entry name" value="Spt6_YqgF"/>
</dbReference>
<keyword evidence="10" id="KW-0446">Lipid-binding</keyword>
<dbReference type="InterPro" id="IPR041692">
    <property type="entry name" value="HHH_9"/>
</dbReference>
<comment type="function">
    <text evidence="14">Histone H3-H4 chaperone that plays a role in maintenance of chromatin structure during RNA polymerase II transcription elongation thereby repressing transcription initiation from cryptic promoters. Mediates the reassembly of nucleosomes onto the promoters of at least a selected set of genes during repression; the nucleosome reassembly is essential for transcriptional repression. Essential for viability.</text>
</comment>
<evidence type="ECO:0000256" key="1">
    <source>
        <dbReference type="ARBA" id="ARBA00004123"/>
    </source>
</evidence>
<dbReference type="Gene3D" id="2.60.120.680">
    <property type="entry name" value="GOLD domain"/>
    <property type="match status" value="1"/>
</dbReference>